<comment type="caution">
    <text evidence="5">The sequence shown here is derived from an EMBL/GenBank/DDBJ whole genome shotgun (WGS) entry which is preliminary data.</text>
</comment>
<dbReference type="Gene3D" id="3.40.228.10">
    <property type="entry name" value="Dimethylsulfoxide Reductase, domain 2"/>
    <property type="match status" value="1"/>
</dbReference>
<dbReference type="EMBL" id="LAZR01069622">
    <property type="protein sequence ID" value="KKK47350.1"/>
    <property type="molecule type" value="Genomic_DNA"/>
</dbReference>
<evidence type="ECO:0000313" key="5">
    <source>
        <dbReference type="EMBL" id="KKK47350.1"/>
    </source>
</evidence>
<keyword evidence="1" id="KW-0411">Iron-sulfur</keyword>
<sequence length="256" mass="28019">MKKLTDKEWNIELKDKTTSWAEGITGIPKAKIEQIASDMAAQAPYVSVWYGPGPVMCPRGTYTAMAIYALNGLLGSVDHKGGPVRKISPSAAGIPDYSAYQDATAITGTAYSKIDQRGTLRFPAMNKSSGKGVVLNNVPNAMLAQDPYDIKVVIGYWCNFAFSGTEPKRWYDALTQLPFFAHITTHASEMTQFADIVLPASFSTTEKWSYLKTGGNLHGEASIQQPMSTKLYDVKGDENEIPFLLAKKLSDKGFTK</sequence>
<reference evidence="5" key="1">
    <citation type="journal article" date="2015" name="Nature">
        <title>Complex archaea that bridge the gap between prokaryotes and eukaryotes.</title>
        <authorList>
            <person name="Spang A."/>
            <person name="Saw J.H."/>
            <person name="Jorgensen S.L."/>
            <person name="Zaremba-Niedzwiedzka K."/>
            <person name="Martijn J."/>
            <person name="Lind A.E."/>
            <person name="van Eijk R."/>
            <person name="Schleper C."/>
            <person name="Guy L."/>
            <person name="Ettema T.J."/>
        </authorList>
    </citation>
    <scope>NUCLEOTIDE SEQUENCE</scope>
</reference>
<keyword evidence="1" id="KW-0004">4Fe-4S</keyword>
<feature type="non-terminal residue" evidence="5">
    <location>
        <position position="256"/>
    </location>
</feature>
<dbReference type="GO" id="GO:0016491">
    <property type="term" value="F:oxidoreductase activity"/>
    <property type="evidence" value="ECO:0007669"/>
    <property type="project" value="UniProtKB-KW"/>
</dbReference>
<dbReference type="PANTHER" id="PTHR43742">
    <property type="entry name" value="TRIMETHYLAMINE-N-OXIDE REDUCTASE"/>
    <property type="match status" value="1"/>
</dbReference>
<gene>
    <name evidence="5" type="ORF">LCGC14_3156110</name>
</gene>
<dbReference type="InterPro" id="IPR050612">
    <property type="entry name" value="Prok_Mopterin_Oxidored"/>
</dbReference>
<keyword evidence="1" id="KW-0408">Iron</keyword>
<evidence type="ECO:0000256" key="4">
    <source>
        <dbReference type="ARBA" id="ARBA00023002"/>
    </source>
</evidence>
<accession>A0A0F8WGS9</accession>
<dbReference type="Gene3D" id="3.40.50.740">
    <property type="match status" value="1"/>
</dbReference>
<proteinExistence type="predicted"/>
<evidence type="ECO:0000256" key="2">
    <source>
        <dbReference type="ARBA" id="ARBA00022505"/>
    </source>
</evidence>
<dbReference type="GO" id="GO:0051539">
    <property type="term" value="F:4 iron, 4 sulfur cluster binding"/>
    <property type="evidence" value="ECO:0007669"/>
    <property type="project" value="UniProtKB-KW"/>
</dbReference>
<evidence type="ECO:0000256" key="3">
    <source>
        <dbReference type="ARBA" id="ARBA00022729"/>
    </source>
</evidence>
<keyword evidence="3" id="KW-0732">Signal</keyword>
<protein>
    <submittedName>
        <fullName evidence="5">Uncharacterized protein</fullName>
    </submittedName>
</protein>
<keyword evidence="4" id="KW-0560">Oxidoreductase</keyword>
<dbReference type="AlphaFoldDB" id="A0A0F8WGS9"/>
<organism evidence="5">
    <name type="scientific">marine sediment metagenome</name>
    <dbReference type="NCBI Taxonomy" id="412755"/>
    <lineage>
        <taxon>unclassified sequences</taxon>
        <taxon>metagenomes</taxon>
        <taxon>ecological metagenomes</taxon>
    </lineage>
</organism>
<dbReference type="SUPFAM" id="SSF53706">
    <property type="entry name" value="Formate dehydrogenase/DMSO reductase, domains 1-3"/>
    <property type="match status" value="1"/>
</dbReference>
<name>A0A0F8WGS9_9ZZZZ</name>
<keyword evidence="2" id="KW-0500">Molybdenum</keyword>
<evidence type="ECO:0000256" key="1">
    <source>
        <dbReference type="ARBA" id="ARBA00022485"/>
    </source>
</evidence>
<dbReference type="PANTHER" id="PTHR43742:SF9">
    <property type="entry name" value="TETRATHIONATE REDUCTASE SUBUNIT A"/>
    <property type="match status" value="1"/>
</dbReference>
<keyword evidence="1" id="KW-0479">Metal-binding</keyword>